<dbReference type="InterPro" id="IPR050231">
    <property type="entry name" value="Iron_ascorbate_oxido_reductase"/>
</dbReference>
<evidence type="ECO:0000313" key="3">
    <source>
        <dbReference type="EMBL" id="KAK3102887.1"/>
    </source>
</evidence>
<dbReference type="GO" id="GO:0016491">
    <property type="term" value="F:oxidoreductase activity"/>
    <property type="evidence" value="ECO:0007669"/>
    <property type="project" value="UniProtKB-KW"/>
</dbReference>
<feature type="domain" description="Fe2OG dioxygenase" evidence="2">
    <location>
        <begin position="172"/>
        <end position="279"/>
    </location>
</feature>
<keyword evidence="1" id="KW-0408">Iron</keyword>
<name>A0AA89CAU7_PINIB</name>
<dbReference type="PROSITE" id="PS51471">
    <property type="entry name" value="FE2OG_OXY"/>
    <property type="match status" value="1"/>
</dbReference>
<reference evidence="3" key="1">
    <citation type="submission" date="2019-08" db="EMBL/GenBank/DDBJ databases">
        <title>The improved chromosome-level genome for the pearl oyster Pinctada fucata martensii using PacBio sequencing and Hi-C.</title>
        <authorList>
            <person name="Zheng Z."/>
        </authorList>
    </citation>
    <scope>NUCLEOTIDE SEQUENCE</scope>
    <source>
        <strain evidence="3">ZZ-2019</strain>
        <tissue evidence="3">Adductor muscle</tissue>
    </source>
</reference>
<dbReference type="Pfam" id="PF14226">
    <property type="entry name" value="DIOX_N"/>
    <property type="match status" value="1"/>
</dbReference>
<protein>
    <recommendedName>
        <fullName evidence="2">Fe2OG dioxygenase domain-containing protein</fullName>
    </recommendedName>
</protein>
<dbReference type="AlphaFoldDB" id="A0AA89CAU7"/>
<comment type="caution">
    <text evidence="3">The sequence shown here is derived from an EMBL/GenBank/DDBJ whole genome shotgun (WGS) entry which is preliminary data.</text>
</comment>
<dbReference type="InterPro" id="IPR044861">
    <property type="entry name" value="IPNS-like_FE2OG_OXY"/>
</dbReference>
<dbReference type="Proteomes" id="UP001186944">
    <property type="component" value="Unassembled WGS sequence"/>
</dbReference>
<organism evidence="3 4">
    <name type="scientific">Pinctada imbricata</name>
    <name type="common">Atlantic pearl-oyster</name>
    <name type="synonym">Pinctada martensii</name>
    <dbReference type="NCBI Taxonomy" id="66713"/>
    <lineage>
        <taxon>Eukaryota</taxon>
        <taxon>Metazoa</taxon>
        <taxon>Spiralia</taxon>
        <taxon>Lophotrochozoa</taxon>
        <taxon>Mollusca</taxon>
        <taxon>Bivalvia</taxon>
        <taxon>Autobranchia</taxon>
        <taxon>Pteriomorphia</taxon>
        <taxon>Pterioida</taxon>
        <taxon>Pterioidea</taxon>
        <taxon>Pteriidae</taxon>
        <taxon>Pinctada</taxon>
    </lineage>
</organism>
<keyword evidence="1" id="KW-0560">Oxidoreductase</keyword>
<keyword evidence="1" id="KW-0479">Metal-binding</keyword>
<evidence type="ECO:0000259" key="2">
    <source>
        <dbReference type="PROSITE" id="PS51471"/>
    </source>
</evidence>
<sequence>MIPVVDFTPYCLENKREEADPEQIKSLANQICNAFTDVGFVYLKHHGIPKSKVDGIFSLSKEFFQKPVEIKEKYAKSSHHDVMNNRGWVALEKELLNPERPADPKEAFNYQLIDDKETLPNDILPSFQGVYSDFYKHCQELVCRVLDLMSMGLNIDTDYFRKCHSLIGKEGNPTTLRSLYYPPLNNGVKPGQIRCGEHTDYGTVTLLFQDEIGGLEVKPAGSDYIPARPIPDTVLVNLGDKMQRWTADKLVATKHRVLIPEEEIKKNQGRQSFAFFVHPDDHVMIECLDNSNKYEPVSSKHYLNMRFAATYL</sequence>
<dbReference type="Gene3D" id="2.60.120.330">
    <property type="entry name" value="B-lactam Antibiotic, Isopenicillin N Synthase, Chain"/>
    <property type="match status" value="1"/>
</dbReference>
<gene>
    <name evidence="3" type="ORF">FSP39_014681</name>
</gene>
<dbReference type="Pfam" id="PF03171">
    <property type="entry name" value="2OG-FeII_Oxy"/>
    <property type="match status" value="1"/>
</dbReference>
<proteinExistence type="inferred from homology"/>
<dbReference type="InterPro" id="IPR005123">
    <property type="entry name" value="Oxoglu/Fe-dep_dioxygenase_dom"/>
</dbReference>
<keyword evidence="4" id="KW-1185">Reference proteome</keyword>
<dbReference type="SUPFAM" id="SSF51197">
    <property type="entry name" value="Clavaminate synthase-like"/>
    <property type="match status" value="1"/>
</dbReference>
<dbReference type="GO" id="GO:0046872">
    <property type="term" value="F:metal ion binding"/>
    <property type="evidence" value="ECO:0007669"/>
    <property type="project" value="UniProtKB-KW"/>
</dbReference>
<dbReference type="PRINTS" id="PR00682">
    <property type="entry name" value="IPNSYNTHASE"/>
</dbReference>
<dbReference type="FunFam" id="2.60.120.330:FF:000038">
    <property type="entry name" value="Si:dkey-10o6.2"/>
    <property type="match status" value="1"/>
</dbReference>
<evidence type="ECO:0000313" key="4">
    <source>
        <dbReference type="Proteomes" id="UP001186944"/>
    </source>
</evidence>
<accession>A0AA89CAU7</accession>
<comment type="similarity">
    <text evidence="1">Belongs to the iron/ascorbate-dependent oxidoreductase family.</text>
</comment>
<dbReference type="PANTHER" id="PTHR47990">
    <property type="entry name" value="2-OXOGLUTARATE (2OG) AND FE(II)-DEPENDENT OXYGENASE SUPERFAMILY PROTEIN-RELATED"/>
    <property type="match status" value="1"/>
</dbReference>
<evidence type="ECO:0000256" key="1">
    <source>
        <dbReference type="RuleBase" id="RU003682"/>
    </source>
</evidence>
<dbReference type="EMBL" id="VSWD01000005">
    <property type="protein sequence ID" value="KAK3102887.1"/>
    <property type="molecule type" value="Genomic_DNA"/>
</dbReference>
<dbReference type="InterPro" id="IPR026992">
    <property type="entry name" value="DIOX_N"/>
</dbReference>
<dbReference type="InterPro" id="IPR027443">
    <property type="entry name" value="IPNS-like_sf"/>
</dbReference>